<evidence type="ECO:0000313" key="6">
    <source>
        <dbReference type="EMBL" id="NML41014.1"/>
    </source>
</evidence>
<dbReference type="GO" id="GO:0016020">
    <property type="term" value="C:membrane"/>
    <property type="evidence" value="ECO:0007669"/>
    <property type="project" value="UniProtKB-SubCell"/>
</dbReference>
<feature type="chain" id="PRO_5032370871" evidence="4">
    <location>
        <begin position="19"/>
        <end position="506"/>
    </location>
</feature>
<dbReference type="Pfam" id="PF00144">
    <property type="entry name" value="Beta-lactamase"/>
    <property type="match status" value="1"/>
</dbReference>
<gene>
    <name evidence="6" type="ORF">HHL17_27720</name>
</gene>
<comment type="subcellular location">
    <subcellularLocation>
        <location evidence="1">Membrane</location>
    </subcellularLocation>
</comment>
<keyword evidence="3" id="KW-0802">TPR repeat</keyword>
<organism evidence="6 7">
    <name type="scientific">Chitinophaga fulva</name>
    <dbReference type="NCBI Taxonomy" id="2728842"/>
    <lineage>
        <taxon>Bacteria</taxon>
        <taxon>Pseudomonadati</taxon>
        <taxon>Bacteroidota</taxon>
        <taxon>Chitinophagia</taxon>
        <taxon>Chitinophagales</taxon>
        <taxon>Chitinophagaceae</taxon>
        <taxon>Chitinophaga</taxon>
    </lineage>
</organism>
<reference evidence="6 7" key="1">
    <citation type="submission" date="2020-04" db="EMBL/GenBank/DDBJ databases">
        <title>Chitinophaga sp. G-6-1-13 sp. nov., isolated from soil.</title>
        <authorList>
            <person name="Dahal R.H."/>
            <person name="Chaudhary D.K."/>
        </authorList>
    </citation>
    <scope>NUCLEOTIDE SEQUENCE [LARGE SCALE GENOMIC DNA]</scope>
    <source>
        <strain evidence="6 7">G-6-1-13</strain>
    </source>
</reference>
<evidence type="ECO:0000256" key="1">
    <source>
        <dbReference type="ARBA" id="ARBA00004370"/>
    </source>
</evidence>
<keyword evidence="4" id="KW-0732">Signal</keyword>
<dbReference type="RefSeq" id="WP_169228075.1">
    <property type="nucleotide sequence ID" value="NZ_JABBGC010000003.1"/>
</dbReference>
<evidence type="ECO:0000256" key="2">
    <source>
        <dbReference type="ARBA" id="ARBA00023136"/>
    </source>
</evidence>
<keyword evidence="2" id="KW-0472">Membrane</keyword>
<dbReference type="PANTHER" id="PTHR46825:SF11">
    <property type="entry name" value="PENICILLIN-BINDING PROTEIN 4"/>
    <property type="match status" value="1"/>
</dbReference>
<dbReference type="InterPro" id="IPR011990">
    <property type="entry name" value="TPR-like_helical_dom_sf"/>
</dbReference>
<evidence type="ECO:0000259" key="5">
    <source>
        <dbReference type="Pfam" id="PF00144"/>
    </source>
</evidence>
<evidence type="ECO:0000256" key="4">
    <source>
        <dbReference type="SAM" id="SignalP"/>
    </source>
</evidence>
<dbReference type="GO" id="GO:0016787">
    <property type="term" value="F:hydrolase activity"/>
    <property type="evidence" value="ECO:0007669"/>
    <property type="project" value="UniProtKB-KW"/>
</dbReference>
<dbReference type="SUPFAM" id="SSF48452">
    <property type="entry name" value="TPR-like"/>
    <property type="match status" value="1"/>
</dbReference>
<evidence type="ECO:0000313" key="7">
    <source>
        <dbReference type="Proteomes" id="UP000583266"/>
    </source>
</evidence>
<keyword evidence="6" id="KW-0378">Hydrolase</keyword>
<protein>
    <submittedName>
        <fullName evidence="6">Serine hydrolase</fullName>
    </submittedName>
</protein>
<dbReference type="InterPro" id="IPR019734">
    <property type="entry name" value="TPR_rpt"/>
</dbReference>
<feature type="signal peptide" evidence="4">
    <location>
        <begin position="1"/>
        <end position="18"/>
    </location>
</feature>
<dbReference type="PANTHER" id="PTHR46825">
    <property type="entry name" value="D-ALANYL-D-ALANINE-CARBOXYPEPTIDASE/ENDOPEPTIDASE AMPH"/>
    <property type="match status" value="1"/>
</dbReference>
<dbReference type="SUPFAM" id="SSF56601">
    <property type="entry name" value="beta-lactamase/transpeptidase-like"/>
    <property type="match status" value="1"/>
</dbReference>
<dbReference type="PROSITE" id="PS50005">
    <property type="entry name" value="TPR"/>
    <property type="match status" value="1"/>
</dbReference>
<dbReference type="Gene3D" id="3.40.710.10">
    <property type="entry name" value="DD-peptidase/beta-lactamase superfamily"/>
    <property type="match status" value="1"/>
</dbReference>
<name>A0A848GRJ6_9BACT</name>
<dbReference type="AlphaFoldDB" id="A0A848GRJ6"/>
<evidence type="ECO:0000256" key="3">
    <source>
        <dbReference type="PROSITE-ProRule" id="PRU00339"/>
    </source>
</evidence>
<feature type="domain" description="Beta-lactamase-related" evidence="5">
    <location>
        <begin position="31"/>
        <end position="365"/>
    </location>
</feature>
<proteinExistence type="predicted"/>
<dbReference type="Proteomes" id="UP000583266">
    <property type="component" value="Unassembled WGS sequence"/>
</dbReference>
<sequence length="506" mass="57289">MRSFIIVTICLMAVGATAQHRVIALRNYFDTISAHQLYDGNILLAENGRKVYAFSGGYANYAQQQRNTEQSHFNLASISKVFTATAILRLKDKGKLKLEDEVSRYLPGFPFPGVTLRHLLTHTSGLPNLELFEEVVKQYPDTIITNVAVLPLLKQWKKGLYFKPGDEFRYCNTNFNVLALIIEKVSGLDFPTYMEKYIFRPAGMKNTYVFRVNQIEDSLLVKQQVKPTFYDTAWLQADKVARYRYTEYNNSGSVGSSNIITTTEDMLNFDNAFFSGELLSPATVEEAITPVKLNDGKTYEAHMDTMLGEGVGQYGLGWEIFNMPGYGKGVGHGGFKFGLATFYYHNLNSKQVIIAFMNGNSSLGDNVTSCLYMLNGKPAIPLFLKKSAVREYARALMVQGADNAACMLHLCMADSTHYYFNTREMNFLGYDFLYQSKAREHLQWSLETFKLNTFLQPADFNTYDSYGEALLEAGHREDAIRMYRKSLELNPNSKDGIKAMKKLGLM</sequence>
<dbReference type="Gene3D" id="1.25.40.10">
    <property type="entry name" value="Tetratricopeptide repeat domain"/>
    <property type="match status" value="1"/>
</dbReference>
<dbReference type="InterPro" id="IPR012338">
    <property type="entry name" value="Beta-lactam/transpept-like"/>
</dbReference>
<dbReference type="EMBL" id="JABBGC010000003">
    <property type="protein sequence ID" value="NML41014.1"/>
    <property type="molecule type" value="Genomic_DNA"/>
</dbReference>
<dbReference type="InterPro" id="IPR001466">
    <property type="entry name" value="Beta-lactam-related"/>
</dbReference>
<comment type="caution">
    <text evidence="6">The sequence shown here is derived from an EMBL/GenBank/DDBJ whole genome shotgun (WGS) entry which is preliminary data.</text>
</comment>
<feature type="repeat" description="TPR" evidence="3">
    <location>
        <begin position="460"/>
        <end position="493"/>
    </location>
</feature>
<keyword evidence="7" id="KW-1185">Reference proteome</keyword>
<dbReference type="InterPro" id="IPR050491">
    <property type="entry name" value="AmpC-like"/>
</dbReference>
<dbReference type="PROSITE" id="PS50293">
    <property type="entry name" value="TPR_REGION"/>
    <property type="match status" value="1"/>
</dbReference>
<accession>A0A848GRJ6</accession>